<sequence length="122" mass="14044">MTGLRIRCGCVAVSLSLWHIHTQTYIDLPQNRWQRGGAALMATYILTHVYTYIHKRGGEDEHELIIMQPQQEEERPAGPALLRGPRLKHLRRAILRDWRCGSGAVLFRNWAKDAREVRTGTT</sequence>
<dbReference type="Proteomes" id="UP000270094">
    <property type="component" value="Unassembled WGS sequence"/>
</dbReference>
<protein>
    <submittedName>
        <fullName evidence="1">Uncharacterized protein</fullName>
    </submittedName>
</protein>
<evidence type="ECO:0000313" key="1">
    <source>
        <dbReference type="EMBL" id="VDM72840.1"/>
    </source>
</evidence>
<reference evidence="1 2" key="1">
    <citation type="submission" date="2018-11" db="EMBL/GenBank/DDBJ databases">
        <authorList>
            <consortium name="Pathogen Informatics"/>
        </authorList>
    </citation>
    <scope>NUCLEOTIDE SEQUENCE [LARGE SCALE GENOMIC DNA]</scope>
</reference>
<evidence type="ECO:0000313" key="2">
    <source>
        <dbReference type="Proteomes" id="UP000270094"/>
    </source>
</evidence>
<organism evidence="1 2">
    <name type="scientific">Strongylus vulgaris</name>
    <name type="common">Blood worm</name>
    <dbReference type="NCBI Taxonomy" id="40348"/>
    <lineage>
        <taxon>Eukaryota</taxon>
        <taxon>Metazoa</taxon>
        <taxon>Ecdysozoa</taxon>
        <taxon>Nematoda</taxon>
        <taxon>Chromadorea</taxon>
        <taxon>Rhabditida</taxon>
        <taxon>Rhabditina</taxon>
        <taxon>Rhabditomorpha</taxon>
        <taxon>Strongyloidea</taxon>
        <taxon>Strongylidae</taxon>
        <taxon>Strongylus</taxon>
    </lineage>
</organism>
<dbReference type="AlphaFoldDB" id="A0A3P7IIL5"/>
<gene>
    <name evidence="1" type="ORF">SVUK_LOCUS7838</name>
</gene>
<keyword evidence="2" id="KW-1185">Reference proteome</keyword>
<accession>A0A3P7IIL5</accession>
<proteinExistence type="predicted"/>
<name>A0A3P7IIL5_STRVU</name>
<dbReference type="EMBL" id="UYYB01027507">
    <property type="protein sequence ID" value="VDM72840.1"/>
    <property type="molecule type" value="Genomic_DNA"/>
</dbReference>